<dbReference type="InterPro" id="IPR016667">
    <property type="entry name" value="Caps_polysacc_synth_CpsB/CapC"/>
</dbReference>
<dbReference type="Gene3D" id="3.20.20.140">
    <property type="entry name" value="Metal-dependent hydrolases"/>
    <property type="match status" value="1"/>
</dbReference>
<gene>
    <name evidence="2" type="ORF">MNB_SV-9-1354</name>
</gene>
<dbReference type="EMBL" id="FPHG01000062">
    <property type="protein sequence ID" value="SFV63784.1"/>
    <property type="molecule type" value="Genomic_DNA"/>
</dbReference>
<protein>
    <submittedName>
        <fullName evidence="2">Protein-tyrosine-phosphatase</fullName>
        <ecNumber evidence="2">3.1.3.48</ecNumber>
    </submittedName>
</protein>
<dbReference type="PANTHER" id="PTHR39181:SF1">
    <property type="entry name" value="TYROSINE-PROTEIN PHOSPHATASE YWQE"/>
    <property type="match status" value="1"/>
</dbReference>
<keyword evidence="1 2" id="KW-0378">Hydrolase</keyword>
<dbReference type="PIRSF" id="PIRSF016557">
    <property type="entry name" value="Caps_synth_CpsB"/>
    <property type="match status" value="1"/>
</dbReference>
<dbReference type="SUPFAM" id="SSF89550">
    <property type="entry name" value="PHP domain-like"/>
    <property type="match status" value="1"/>
</dbReference>
<proteinExistence type="predicted"/>
<dbReference type="EC" id="3.1.3.48" evidence="2"/>
<name>A0A1W1CDE3_9ZZZZ</name>
<dbReference type="GO" id="GO:0030145">
    <property type="term" value="F:manganese ion binding"/>
    <property type="evidence" value="ECO:0007669"/>
    <property type="project" value="InterPro"/>
</dbReference>
<dbReference type="InterPro" id="IPR016195">
    <property type="entry name" value="Pol/histidinol_Pase-like"/>
</dbReference>
<organism evidence="2">
    <name type="scientific">hydrothermal vent metagenome</name>
    <dbReference type="NCBI Taxonomy" id="652676"/>
    <lineage>
        <taxon>unclassified sequences</taxon>
        <taxon>metagenomes</taxon>
        <taxon>ecological metagenomes</taxon>
    </lineage>
</organism>
<dbReference type="AlphaFoldDB" id="A0A1W1CDE3"/>
<dbReference type="GO" id="GO:0004725">
    <property type="term" value="F:protein tyrosine phosphatase activity"/>
    <property type="evidence" value="ECO:0007669"/>
    <property type="project" value="UniProtKB-EC"/>
</dbReference>
<dbReference type="Pfam" id="PF19567">
    <property type="entry name" value="CpsB_CapC"/>
    <property type="match status" value="1"/>
</dbReference>
<dbReference type="PANTHER" id="PTHR39181">
    <property type="entry name" value="TYROSINE-PROTEIN PHOSPHATASE YWQE"/>
    <property type="match status" value="1"/>
</dbReference>
<accession>A0A1W1CDE3</accession>
<reference evidence="2" key="1">
    <citation type="submission" date="2016-10" db="EMBL/GenBank/DDBJ databases">
        <authorList>
            <person name="de Groot N.N."/>
        </authorList>
    </citation>
    <scope>NUCLEOTIDE SEQUENCE</scope>
</reference>
<evidence type="ECO:0000313" key="2">
    <source>
        <dbReference type="EMBL" id="SFV63784.1"/>
    </source>
</evidence>
<evidence type="ECO:0000256" key="1">
    <source>
        <dbReference type="ARBA" id="ARBA00022801"/>
    </source>
</evidence>
<sequence>MFINFFKKDKFSKISKVKTDMHSHLIPSIDDGSSSIQSSVDILKYMSKIGYKKVITTPHTISDIYPNSTKSILKGLDSINDALRGSNIDIEIEVASEYYMDNEFINRLNIDDILTMGDNKYLLFETSYNFKPIYFEEVIFQMISKGYRPILAHPERYKYFLNPKEDFLRLKELGIYLQLDINSLGGHYGKLAKKSAKILVDLGIVDFIGSDVHHIKQVSFLENIFATKEYHNIFLKNKILNDTL</sequence>